<proteinExistence type="predicted"/>
<dbReference type="RefSeq" id="WP_279579603.1">
    <property type="nucleotide sequence ID" value="NZ_BAAANY010000002.1"/>
</dbReference>
<feature type="compositionally biased region" description="Polar residues" evidence="1">
    <location>
        <begin position="37"/>
        <end position="47"/>
    </location>
</feature>
<name>A0ABN2FV32_9ACTN</name>
<feature type="region of interest" description="Disordered" evidence="1">
    <location>
        <begin position="30"/>
        <end position="63"/>
    </location>
</feature>
<accession>A0ABN2FV32</accession>
<gene>
    <name evidence="2" type="ORF">GCM10009765_06650</name>
</gene>
<evidence type="ECO:0000256" key="1">
    <source>
        <dbReference type="SAM" id="MobiDB-lite"/>
    </source>
</evidence>
<sequence>MDLLVALVVVAVLALILRWAYGSPRPKDAELAEFMEQQRSQDPTSHPLSGDPEPHEAAVPDGPPAGRYGLLVAVARVATEADGLALKAVLAEAKIRATTSQEDDSTVVLVFPVDAPRARRLVSQR</sequence>
<dbReference type="EMBL" id="BAAANY010000002">
    <property type="protein sequence ID" value="GAA1659946.1"/>
    <property type="molecule type" value="Genomic_DNA"/>
</dbReference>
<organism evidence="2 3">
    <name type="scientific">Fodinicola feengrottensis</name>
    <dbReference type="NCBI Taxonomy" id="435914"/>
    <lineage>
        <taxon>Bacteria</taxon>
        <taxon>Bacillati</taxon>
        <taxon>Actinomycetota</taxon>
        <taxon>Actinomycetes</taxon>
        <taxon>Mycobacteriales</taxon>
        <taxon>Fodinicola</taxon>
    </lineage>
</organism>
<evidence type="ECO:0000313" key="2">
    <source>
        <dbReference type="EMBL" id="GAA1659946.1"/>
    </source>
</evidence>
<keyword evidence="3" id="KW-1185">Reference proteome</keyword>
<dbReference type="Proteomes" id="UP001500618">
    <property type="component" value="Unassembled WGS sequence"/>
</dbReference>
<evidence type="ECO:0000313" key="3">
    <source>
        <dbReference type="Proteomes" id="UP001500618"/>
    </source>
</evidence>
<comment type="caution">
    <text evidence="2">The sequence shown here is derived from an EMBL/GenBank/DDBJ whole genome shotgun (WGS) entry which is preliminary data.</text>
</comment>
<protein>
    <submittedName>
        <fullName evidence="2">Uncharacterized protein</fullName>
    </submittedName>
</protein>
<reference evidence="2 3" key="1">
    <citation type="journal article" date="2019" name="Int. J. Syst. Evol. Microbiol.">
        <title>The Global Catalogue of Microorganisms (GCM) 10K type strain sequencing project: providing services to taxonomists for standard genome sequencing and annotation.</title>
        <authorList>
            <consortium name="The Broad Institute Genomics Platform"/>
            <consortium name="The Broad Institute Genome Sequencing Center for Infectious Disease"/>
            <person name="Wu L."/>
            <person name="Ma J."/>
        </authorList>
    </citation>
    <scope>NUCLEOTIDE SEQUENCE [LARGE SCALE GENOMIC DNA]</scope>
    <source>
        <strain evidence="2 3">JCM 14718</strain>
    </source>
</reference>